<feature type="region of interest" description="Disordered" evidence="1">
    <location>
        <begin position="558"/>
        <end position="595"/>
    </location>
</feature>
<dbReference type="AlphaFoldDB" id="A0A3P3Z2C1"/>
<evidence type="ECO:0000313" key="2">
    <source>
        <dbReference type="EMBL" id="SYZ64353.1"/>
    </source>
</evidence>
<evidence type="ECO:0000256" key="1">
    <source>
        <dbReference type="SAM" id="MobiDB-lite"/>
    </source>
</evidence>
<feature type="compositionally biased region" description="Basic and acidic residues" evidence="1">
    <location>
        <begin position="389"/>
        <end position="406"/>
    </location>
</feature>
<evidence type="ECO:0000313" key="3">
    <source>
        <dbReference type="Proteomes" id="UP000319462"/>
    </source>
</evidence>
<feature type="region of interest" description="Disordered" evidence="1">
    <location>
        <begin position="460"/>
        <end position="487"/>
    </location>
</feature>
<protein>
    <submittedName>
        <fullName evidence="2">Hypothetical_protein</fullName>
    </submittedName>
</protein>
<feature type="compositionally biased region" description="Polar residues" evidence="1">
    <location>
        <begin position="338"/>
        <end position="355"/>
    </location>
</feature>
<name>A0A3P3Z2C1_LEIBR</name>
<feature type="region of interest" description="Disordered" evidence="1">
    <location>
        <begin position="748"/>
        <end position="774"/>
    </location>
</feature>
<accession>A0A3P3Z2C1</accession>
<dbReference type="EMBL" id="LS997615">
    <property type="protein sequence ID" value="SYZ64353.1"/>
    <property type="molecule type" value="Genomic_DNA"/>
</dbReference>
<reference evidence="2 3" key="1">
    <citation type="submission" date="2018-09" db="EMBL/GenBank/DDBJ databases">
        <authorList>
            <person name="Peiro R."/>
            <person name="Begona"/>
            <person name="Cbmso G."/>
            <person name="Lopez M."/>
            <person name="Gonzalez S."/>
        </authorList>
    </citation>
    <scope>NUCLEOTIDE SEQUENCE [LARGE SCALE GENOMIC DNA]</scope>
</reference>
<feature type="region of interest" description="Disordered" evidence="1">
    <location>
        <begin position="194"/>
        <end position="219"/>
    </location>
</feature>
<feature type="region of interest" description="Disordered" evidence="1">
    <location>
        <begin position="311"/>
        <end position="443"/>
    </location>
</feature>
<proteinExistence type="predicted"/>
<feature type="compositionally biased region" description="Polar residues" evidence="1">
    <location>
        <begin position="194"/>
        <end position="206"/>
    </location>
</feature>
<organism evidence="2 3">
    <name type="scientific">Leishmania braziliensis MHOM/BR/75/M2904</name>
    <dbReference type="NCBI Taxonomy" id="420245"/>
    <lineage>
        <taxon>Eukaryota</taxon>
        <taxon>Discoba</taxon>
        <taxon>Euglenozoa</taxon>
        <taxon>Kinetoplastea</taxon>
        <taxon>Metakinetoplastina</taxon>
        <taxon>Trypanosomatida</taxon>
        <taxon>Trypanosomatidae</taxon>
        <taxon>Leishmaniinae</taxon>
        <taxon>Leishmania</taxon>
        <taxon>Leishmania braziliensis species complex</taxon>
    </lineage>
</organism>
<feature type="region of interest" description="Disordered" evidence="1">
    <location>
        <begin position="237"/>
        <end position="297"/>
    </location>
</feature>
<feature type="compositionally biased region" description="Basic residues" evidence="1">
    <location>
        <begin position="356"/>
        <end position="371"/>
    </location>
</feature>
<sequence>MTCCIDSAHRVPSPPWNYPGTFSYASSFPPPPCVDICVLSSVTMQSRQYCRKSPPQPQPPRWFSNGARVPTADPQATFISPSSPLPCVALTPQRLHSSAKMQPPVIPRQAGAPAASALTSPLAVSSSHSLPADSTVLSVHSAASGSISRIGVRDVAELVRHLAESRYMTRQLQQRVHQMESSFSVKAEAIGNSTLSDVPTQRSTKAAAQGTDERLATSDEAKAAAAAGQATLLHSHNQGAETSKRRQCPANAQGGELTCRTAPTSARAAKKTRRVSAAFRRSRSDDSSSPRSPYRCSSLIRSSLPVTASATASATTSSLPSTSPPSSIAESPVRRGAPSQTSRCASNESFPTTSPRHGRDRTSRKPHRPPRTHSAPERPRQRARSGIHSRRDTAVDVPCRREEQHRRGSAKRHRTHTRLPKHRHHKAHDNEGNRTTAASGGGAERFASYGASVSLTRYHPRSSATELGRHRRLRSAAGGGGELEKETRCANSAAALPAPGETRVSSSRREKALVWQRRYYELLARYTDDTTRRDADLADIHEMIEYISWEQDRSRHCHRQQHHTRTVQDEVEGKGRLPSQDGAAPQGSVQGVVGAGDTARNEPAVATPLAVAPAHRSGTMATEDDDGNPGGHATPGNAAAPVHDALEYIEALRCEADAWRQRCLALLQQQHQPQQRLGAEATWVSDASVAPLPPRPSSVAAQPPPLALGTALTSRHVELLMSTNTSTVADEEAGVMAGGGDSACERAVSTAAAAHPSENAVPSKASSPPLPSYPSAPAPMVAQATQLPLPGATAAAGVASSSARQLCHPYAPPRLVSASHISSVGAAKFEPRFLTPPPLLQARPPVQLAGGAPSPPASSSSPVASSLHPSPAKQPLFVGVPGYQPLNPHYGSRTAWSSQALSALPPSGKALPYRTNSSHPSPATTSVFIDAPPFDTSAASAWADVVGGGVQKGHVHKVRSTSPWPLDATLERQCHSHLPASSPASVPEAFIPHPPTSSLFHVSPPLPMAPQVSPTREQLERDIRRHDQLLAAIGKLQKTAAEHAMRRGL</sequence>
<feature type="compositionally biased region" description="Low complexity" evidence="1">
    <location>
        <begin position="857"/>
        <end position="870"/>
    </location>
</feature>
<feature type="compositionally biased region" description="Basic residues" evidence="1">
    <location>
        <begin position="407"/>
        <end position="427"/>
    </location>
</feature>
<feature type="region of interest" description="Disordered" evidence="1">
    <location>
        <begin position="835"/>
        <end position="870"/>
    </location>
</feature>
<feature type="region of interest" description="Disordered" evidence="1">
    <location>
        <begin position="610"/>
        <end position="639"/>
    </location>
</feature>
<gene>
    <name evidence="2" type="ORF">LBRM2904_16.0650</name>
</gene>
<feature type="compositionally biased region" description="Low complexity" evidence="1">
    <location>
        <begin position="311"/>
        <end position="327"/>
    </location>
</feature>
<dbReference type="Proteomes" id="UP000319462">
    <property type="component" value="Chromosome 16"/>
</dbReference>
<feature type="compositionally biased region" description="Basic and acidic residues" evidence="1">
    <location>
        <begin position="566"/>
        <end position="575"/>
    </location>
</feature>